<proteinExistence type="inferred from homology"/>
<protein>
    <recommendedName>
        <fullName evidence="5">5'-nucleotidase</fullName>
    </recommendedName>
</protein>
<dbReference type="OrthoDB" id="1654944at2"/>
<dbReference type="EMBL" id="LCYG01000002">
    <property type="protein sequence ID" value="KLK95046.1"/>
    <property type="molecule type" value="Genomic_DNA"/>
</dbReference>
<dbReference type="RefSeq" id="WP_047186959.1">
    <property type="nucleotide sequence ID" value="NZ_LCYG01000002.1"/>
</dbReference>
<organism evidence="3 4">
    <name type="scientific">Microvirga vignae</name>
    <dbReference type="NCBI Taxonomy" id="1225564"/>
    <lineage>
        <taxon>Bacteria</taxon>
        <taxon>Pseudomonadati</taxon>
        <taxon>Pseudomonadota</taxon>
        <taxon>Alphaproteobacteria</taxon>
        <taxon>Hyphomicrobiales</taxon>
        <taxon>Methylobacteriaceae</taxon>
        <taxon>Microvirga</taxon>
    </lineage>
</organism>
<evidence type="ECO:0000313" key="3">
    <source>
        <dbReference type="EMBL" id="KLK95046.1"/>
    </source>
</evidence>
<gene>
    <name evidence="3" type="ORF">AA309_00155</name>
</gene>
<dbReference type="InterPro" id="IPR036412">
    <property type="entry name" value="HAD-like_sf"/>
</dbReference>
<dbReference type="Pfam" id="PF06941">
    <property type="entry name" value="NT5C"/>
    <property type="match status" value="1"/>
</dbReference>
<dbReference type="InterPro" id="IPR010708">
    <property type="entry name" value="5'(3')-deoxyribonucleotidase"/>
</dbReference>
<comment type="similarity">
    <text evidence="1">Belongs to the 5'(3')-deoxyribonucleotidase family.</text>
</comment>
<dbReference type="Gene3D" id="3.40.50.1000">
    <property type="entry name" value="HAD superfamily/HAD-like"/>
    <property type="match status" value="1"/>
</dbReference>
<dbReference type="PATRIC" id="fig|1225564.3.peg.2217"/>
<evidence type="ECO:0000313" key="4">
    <source>
        <dbReference type="Proteomes" id="UP000035489"/>
    </source>
</evidence>
<name>A0A0H1RJL9_9HYPH</name>
<evidence type="ECO:0000256" key="1">
    <source>
        <dbReference type="ARBA" id="ARBA00009589"/>
    </source>
</evidence>
<dbReference type="AlphaFoldDB" id="A0A0H1RJL9"/>
<dbReference type="GO" id="GO:0009264">
    <property type="term" value="P:deoxyribonucleotide catabolic process"/>
    <property type="evidence" value="ECO:0007669"/>
    <property type="project" value="InterPro"/>
</dbReference>
<feature type="active site" description="Proton donor" evidence="2">
    <location>
        <position position="9"/>
    </location>
</feature>
<evidence type="ECO:0000256" key="2">
    <source>
        <dbReference type="PIRSR" id="PIRSR610708-1"/>
    </source>
</evidence>
<dbReference type="Gene3D" id="1.10.40.40">
    <property type="entry name" value="Deoxyribonucleotidase, domain 2"/>
    <property type="match status" value="1"/>
</dbReference>
<keyword evidence="4" id="KW-1185">Reference proteome</keyword>
<dbReference type="GO" id="GO:0008253">
    <property type="term" value="F:5'-nucleotidase activity"/>
    <property type="evidence" value="ECO:0007669"/>
    <property type="project" value="InterPro"/>
</dbReference>
<comment type="caution">
    <text evidence="3">The sequence shown here is derived from an EMBL/GenBank/DDBJ whole genome shotgun (WGS) entry which is preliminary data.</text>
</comment>
<dbReference type="InterPro" id="IPR023214">
    <property type="entry name" value="HAD_sf"/>
</dbReference>
<dbReference type="Proteomes" id="UP000035489">
    <property type="component" value="Unassembled WGS sequence"/>
</dbReference>
<feature type="active site" description="Nucleophile" evidence="2">
    <location>
        <position position="7"/>
    </location>
</feature>
<sequence length="158" mass="18153">MPTVFLDCDGVLADFDKGAARVFGMPPGEYEHRFGLKRFWAELAVTEDFFNTLDLLPDALELFEAVRHLDPVILTGLPRGNWAEPQKRRWAERHFPGVEVITTTAALKREYCRHGDALVDDRDKYRHLWEGVGGIFIHHRNAASSIRQLREHGFLPKT</sequence>
<reference evidence="3 4" key="1">
    <citation type="submission" date="2015-05" db="EMBL/GenBank/DDBJ databases">
        <title>Draft genome sequence of Microvirga vignae strain BR3299, a novel nitrogen fixing bacteria isolated from Brazil semi-aired region.</title>
        <authorList>
            <person name="Zilli J.E."/>
            <person name="Passos S.R."/>
            <person name="Leite J."/>
            <person name="Baldani J.I."/>
            <person name="Xavier G.R."/>
            <person name="Rumjaneck N.G."/>
            <person name="Simoes-Araujo J.L."/>
        </authorList>
    </citation>
    <scope>NUCLEOTIDE SEQUENCE [LARGE SCALE GENOMIC DNA]</scope>
    <source>
        <strain evidence="3 4">BR3299</strain>
    </source>
</reference>
<accession>A0A0H1RJL9</accession>
<evidence type="ECO:0008006" key="5">
    <source>
        <dbReference type="Google" id="ProtNLM"/>
    </source>
</evidence>
<dbReference type="SUPFAM" id="SSF56784">
    <property type="entry name" value="HAD-like"/>
    <property type="match status" value="1"/>
</dbReference>